<dbReference type="NCBIfam" id="TIGR01494">
    <property type="entry name" value="ATPase_P-type"/>
    <property type="match status" value="1"/>
</dbReference>
<dbReference type="InterPro" id="IPR023299">
    <property type="entry name" value="ATPase_P-typ_cyto_dom_N"/>
</dbReference>
<evidence type="ECO:0000313" key="10">
    <source>
        <dbReference type="EMBL" id="ATZ60170.1"/>
    </source>
</evidence>
<dbReference type="InterPro" id="IPR018303">
    <property type="entry name" value="ATPase_P-typ_P_site"/>
</dbReference>
<dbReference type="GO" id="GO:0019829">
    <property type="term" value="F:ATPase-coupled monoatomic cation transmembrane transporter activity"/>
    <property type="evidence" value="ECO:0007669"/>
    <property type="project" value="InterPro"/>
</dbReference>
<dbReference type="RefSeq" id="WP_100815662.1">
    <property type="nucleotide sequence ID" value="NZ_CP017803.1"/>
</dbReference>
<feature type="transmembrane region" description="Helical" evidence="8">
    <location>
        <begin position="587"/>
        <end position="605"/>
    </location>
</feature>
<evidence type="ECO:0000256" key="3">
    <source>
        <dbReference type="ARBA" id="ARBA00022692"/>
    </source>
</evidence>
<feature type="transmembrane region" description="Helical" evidence="8">
    <location>
        <begin position="558"/>
        <end position="581"/>
    </location>
</feature>
<dbReference type="InterPro" id="IPR008250">
    <property type="entry name" value="ATPase_P-typ_transduc_dom_A_sf"/>
</dbReference>
<dbReference type="SFLD" id="SFLDS00003">
    <property type="entry name" value="Haloacid_Dehalogenase"/>
    <property type="match status" value="1"/>
</dbReference>
<evidence type="ECO:0000256" key="1">
    <source>
        <dbReference type="ARBA" id="ARBA00004370"/>
    </source>
</evidence>
<feature type="transmembrane region" description="Helical" evidence="8">
    <location>
        <begin position="69"/>
        <end position="100"/>
    </location>
</feature>
<dbReference type="PANTHER" id="PTHR48085:SF5">
    <property type="entry name" value="CADMIUM_ZINC-TRANSPORTING ATPASE HMA4-RELATED"/>
    <property type="match status" value="1"/>
</dbReference>
<dbReference type="Gene3D" id="2.70.150.10">
    <property type="entry name" value="Calcium-transporting ATPase, cytoplasmic transduction domain A"/>
    <property type="match status" value="1"/>
</dbReference>
<organism evidence="10 11">
    <name type="scientific">Methanobrevibacter smithii</name>
    <dbReference type="NCBI Taxonomy" id="2173"/>
    <lineage>
        <taxon>Archaea</taxon>
        <taxon>Methanobacteriati</taxon>
        <taxon>Methanobacteriota</taxon>
        <taxon>Methanomada group</taxon>
        <taxon>Methanobacteria</taxon>
        <taxon>Methanobacteriales</taxon>
        <taxon>Methanobacteriaceae</taxon>
        <taxon>Methanobrevibacter</taxon>
    </lineage>
</organism>
<dbReference type="SFLD" id="SFLDG00002">
    <property type="entry name" value="C1.7:_P-type_atpase_like"/>
    <property type="match status" value="1"/>
</dbReference>
<dbReference type="NCBIfam" id="TIGR01525">
    <property type="entry name" value="ATPase-IB_hvy"/>
    <property type="match status" value="1"/>
</dbReference>
<dbReference type="GO" id="GO:0016887">
    <property type="term" value="F:ATP hydrolysis activity"/>
    <property type="evidence" value="ECO:0007669"/>
    <property type="project" value="InterPro"/>
</dbReference>
<evidence type="ECO:0000256" key="7">
    <source>
        <dbReference type="ARBA" id="ARBA00023136"/>
    </source>
</evidence>
<dbReference type="PANTHER" id="PTHR48085">
    <property type="entry name" value="CADMIUM/ZINC-TRANSPORTING ATPASE HMA2-RELATED"/>
    <property type="match status" value="1"/>
</dbReference>
<name>A0A2H4U7S7_METSM</name>
<dbReference type="SFLD" id="SFLDF00027">
    <property type="entry name" value="p-type_atpase"/>
    <property type="match status" value="1"/>
</dbReference>
<evidence type="ECO:0000256" key="5">
    <source>
        <dbReference type="ARBA" id="ARBA00022967"/>
    </source>
</evidence>
<dbReference type="GO" id="GO:0016020">
    <property type="term" value="C:membrane"/>
    <property type="evidence" value="ECO:0007669"/>
    <property type="project" value="UniProtKB-SubCell"/>
</dbReference>
<dbReference type="NCBIfam" id="TIGR01511">
    <property type="entry name" value="ATPase-IB1_Cu"/>
    <property type="match status" value="1"/>
</dbReference>
<keyword evidence="3 8" id="KW-0812">Transmembrane</keyword>
<keyword evidence="7 8" id="KW-0472">Membrane</keyword>
<dbReference type="GO" id="GO:0005524">
    <property type="term" value="F:ATP binding"/>
    <property type="evidence" value="ECO:0007669"/>
    <property type="project" value="InterPro"/>
</dbReference>
<dbReference type="SUPFAM" id="SSF56784">
    <property type="entry name" value="HAD-like"/>
    <property type="match status" value="1"/>
</dbReference>
<reference evidence="10 11" key="1">
    <citation type="submission" date="2016-10" db="EMBL/GenBank/DDBJ databases">
        <authorList>
            <person name="Varghese N."/>
        </authorList>
    </citation>
    <scope>NUCLEOTIDE SEQUENCE [LARGE SCALE GENOMIC DNA]</scope>
    <source>
        <strain evidence="10 11">KB11</strain>
    </source>
</reference>
<dbReference type="SUPFAM" id="SSF81665">
    <property type="entry name" value="Calcium ATPase, transmembrane domain M"/>
    <property type="match status" value="1"/>
</dbReference>
<dbReference type="NCBIfam" id="TIGR01512">
    <property type="entry name" value="ATPase-IB2_Cd"/>
    <property type="match status" value="1"/>
</dbReference>
<dbReference type="GO" id="GO:0046872">
    <property type="term" value="F:metal ion binding"/>
    <property type="evidence" value="ECO:0007669"/>
    <property type="project" value="UniProtKB-KW"/>
</dbReference>
<feature type="transmembrane region" description="Helical" evidence="8">
    <location>
        <begin position="235"/>
        <end position="254"/>
    </location>
</feature>
<dbReference type="InterPro" id="IPR044492">
    <property type="entry name" value="P_typ_ATPase_HD_dom"/>
</dbReference>
<dbReference type="EMBL" id="CP017803">
    <property type="protein sequence ID" value="ATZ60170.1"/>
    <property type="molecule type" value="Genomic_DNA"/>
</dbReference>
<dbReference type="InterPro" id="IPR023214">
    <property type="entry name" value="HAD_sf"/>
</dbReference>
<keyword evidence="4" id="KW-0479">Metal-binding</keyword>
<evidence type="ECO:0000259" key="9">
    <source>
        <dbReference type="Pfam" id="PF00122"/>
    </source>
</evidence>
<dbReference type="GeneID" id="35119100"/>
<dbReference type="InterPro" id="IPR027256">
    <property type="entry name" value="P-typ_ATPase_IB"/>
</dbReference>
<evidence type="ECO:0000256" key="4">
    <source>
        <dbReference type="ARBA" id="ARBA00022723"/>
    </source>
</evidence>
<dbReference type="InterPro" id="IPR059000">
    <property type="entry name" value="ATPase_P-type_domA"/>
</dbReference>
<comment type="subcellular location">
    <subcellularLocation>
        <location evidence="1">Membrane</location>
    </subcellularLocation>
</comment>
<dbReference type="PROSITE" id="PS00154">
    <property type="entry name" value="ATPASE_E1_E2"/>
    <property type="match status" value="1"/>
</dbReference>
<dbReference type="InterPro" id="IPR051014">
    <property type="entry name" value="Cation_Transport_ATPase_IB"/>
</dbReference>
<gene>
    <name evidence="10" type="ORF">BK798_06935</name>
</gene>
<dbReference type="Proteomes" id="UP000232133">
    <property type="component" value="Chromosome"/>
</dbReference>
<dbReference type="SUPFAM" id="SSF81653">
    <property type="entry name" value="Calcium ATPase, transduction domain A"/>
    <property type="match status" value="1"/>
</dbReference>
<keyword evidence="5" id="KW-1278">Translocase</keyword>
<accession>A0A2H4U7S7</accession>
<comment type="similarity">
    <text evidence="2">Belongs to the cation transport ATPase (P-type) (TC 3.A.3) family. Type IB subfamily.</text>
</comment>
<dbReference type="InterPro" id="IPR023298">
    <property type="entry name" value="ATPase_P-typ_TM_dom_sf"/>
</dbReference>
<dbReference type="PRINTS" id="PR00119">
    <property type="entry name" value="CATATPASE"/>
</dbReference>
<keyword evidence="6 8" id="KW-1133">Transmembrane helix</keyword>
<sequence>MNIKNWLRKEELIEITLIFISATTLIIGFIKPNLLFFDLSWIAIILCGLPIIKEAIEALIHEKDIKADLLVSIAIISSTIIGELFAAGVIALIMTIGGFLEEYTVSKTQNEIKNLINITPTTATLIKDNNTEKKINAKDIKTNDIIKVLPGEIIPGDGIIIDGNSSINQAALTGESLPVDKGTGDEVFSGTINLYGSIIIKATKNGENSSVNQLIKLIESSKPENAKIVKAADKWATWIVAVAFVCSIGTWIVTHEILRSVTVLVVFCPCALVLATPTAIMAAIGNLSKKGILVKDGESLEELAKVNDLILDKTGTLTYGEPEVSEIISCNDKYSKKEIIHILASLENKSEHPLAKSIVKYYKNHENKALKEVNDFEIIPGTGVKGKIRNDELIAGNRKILNKTYETELDDETTAVYLCKNNQLIGAVLLSDFLRNNAVDVILNLKAMNVTPILMSGDNKNTTRNIAAKAGIDKYKYDCLPEDKSNYIKELQLNDKKVAMIGDGLNDAPSLKKANVGISMGSIGSDISIEASNITLIHDNISDLPHLFKLSRKTLKTINVGIAFALILNLIATILAIFGLLNPIEGAFVHNIGSVIVIIYASSLLKYK</sequence>
<dbReference type="AlphaFoldDB" id="A0A2H4U7S7"/>
<dbReference type="InterPro" id="IPR001757">
    <property type="entry name" value="P_typ_ATPase"/>
</dbReference>
<evidence type="ECO:0000256" key="8">
    <source>
        <dbReference type="SAM" id="Phobius"/>
    </source>
</evidence>
<protein>
    <submittedName>
        <fullName evidence="10">Cation transporter</fullName>
    </submittedName>
</protein>
<dbReference type="FunFam" id="2.70.150.10:FF:000002">
    <property type="entry name" value="Copper-transporting ATPase 1, putative"/>
    <property type="match status" value="1"/>
</dbReference>
<dbReference type="Gene3D" id="3.40.50.1000">
    <property type="entry name" value="HAD superfamily/HAD-like"/>
    <property type="match status" value="1"/>
</dbReference>
<dbReference type="Pfam" id="PF00702">
    <property type="entry name" value="Hydrolase"/>
    <property type="match status" value="1"/>
</dbReference>
<proteinExistence type="inferred from homology"/>
<dbReference type="InterPro" id="IPR036412">
    <property type="entry name" value="HAD-like_sf"/>
</dbReference>
<evidence type="ECO:0000313" key="11">
    <source>
        <dbReference type="Proteomes" id="UP000232133"/>
    </source>
</evidence>
<evidence type="ECO:0000256" key="6">
    <source>
        <dbReference type="ARBA" id="ARBA00022989"/>
    </source>
</evidence>
<feature type="domain" description="P-type ATPase A" evidence="9">
    <location>
        <begin position="118"/>
        <end position="219"/>
    </location>
</feature>
<feature type="transmembrane region" description="Helical" evidence="8">
    <location>
        <begin position="12"/>
        <end position="30"/>
    </location>
</feature>
<evidence type="ECO:0000256" key="2">
    <source>
        <dbReference type="ARBA" id="ARBA00006024"/>
    </source>
</evidence>
<dbReference type="Gene3D" id="3.40.1110.10">
    <property type="entry name" value="Calcium-transporting ATPase, cytoplasmic domain N"/>
    <property type="match status" value="1"/>
</dbReference>
<feature type="transmembrane region" description="Helical" evidence="8">
    <location>
        <begin position="260"/>
        <end position="285"/>
    </location>
</feature>
<dbReference type="Pfam" id="PF00122">
    <property type="entry name" value="E1-E2_ATPase"/>
    <property type="match status" value="1"/>
</dbReference>